<organism evidence="4">
    <name type="scientific">uncultured Thermomicrobiales bacterium</name>
    <dbReference type="NCBI Taxonomy" id="1645740"/>
    <lineage>
        <taxon>Bacteria</taxon>
        <taxon>Pseudomonadati</taxon>
        <taxon>Thermomicrobiota</taxon>
        <taxon>Thermomicrobia</taxon>
        <taxon>Thermomicrobiales</taxon>
        <taxon>environmental samples</taxon>
    </lineage>
</organism>
<evidence type="ECO:0000259" key="3">
    <source>
        <dbReference type="Pfam" id="PF00881"/>
    </source>
</evidence>
<evidence type="ECO:0000313" key="4">
    <source>
        <dbReference type="EMBL" id="CAA9569220.1"/>
    </source>
</evidence>
<evidence type="ECO:0000256" key="2">
    <source>
        <dbReference type="ARBA" id="ARBA00023002"/>
    </source>
</evidence>
<comment type="similarity">
    <text evidence="1">Belongs to the nitroreductase family.</text>
</comment>
<dbReference type="PANTHER" id="PTHR43673">
    <property type="entry name" value="NAD(P)H NITROREDUCTASE YDGI-RELATED"/>
    <property type="match status" value="1"/>
</dbReference>
<dbReference type="SUPFAM" id="SSF55469">
    <property type="entry name" value="FMN-dependent nitroreductase-like"/>
    <property type="match status" value="1"/>
</dbReference>
<protein>
    <submittedName>
        <fullName evidence="4">Nitroreductase</fullName>
    </submittedName>
</protein>
<dbReference type="InterPro" id="IPR029479">
    <property type="entry name" value="Nitroreductase"/>
</dbReference>
<dbReference type="Gene3D" id="3.40.109.10">
    <property type="entry name" value="NADH Oxidase"/>
    <property type="match status" value="1"/>
</dbReference>
<reference evidence="4" key="1">
    <citation type="submission" date="2020-02" db="EMBL/GenBank/DDBJ databases">
        <authorList>
            <person name="Meier V. D."/>
        </authorList>
    </citation>
    <scope>NUCLEOTIDE SEQUENCE</scope>
    <source>
        <strain evidence="4">AVDCRST_MAG59</strain>
    </source>
</reference>
<dbReference type="InterPro" id="IPR000415">
    <property type="entry name" value="Nitroreductase-like"/>
</dbReference>
<name>A0A6J4V4F0_9BACT</name>
<dbReference type="GO" id="GO:0016491">
    <property type="term" value="F:oxidoreductase activity"/>
    <property type="evidence" value="ECO:0007669"/>
    <property type="project" value="UniProtKB-KW"/>
</dbReference>
<gene>
    <name evidence="4" type="ORF">AVDCRST_MAG59-3331</name>
</gene>
<dbReference type="PANTHER" id="PTHR43673:SF10">
    <property type="entry name" value="NADH DEHYDROGENASE_NAD(P)H NITROREDUCTASE XCC3605-RELATED"/>
    <property type="match status" value="1"/>
</dbReference>
<evidence type="ECO:0000256" key="1">
    <source>
        <dbReference type="ARBA" id="ARBA00007118"/>
    </source>
</evidence>
<dbReference type="EMBL" id="CADCWF010000235">
    <property type="protein sequence ID" value="CAA9569220.1"/>
    <property type="molecule type" value="Genomic_DNA"/>
</dbReference>
<feature type="domain" description="Nitroreductase" evidence="3">
    <location>
        <begin position="20"/>
        <end position="82"/>
    </location>
</feature>
<accession>A0A6J4V4F0</accession>
<dbReference type="Pfam" id="PF00881">
    <property type="entry name" value="Nitroreductase"/>
    <property type="match status" value="1"/>
</dbReference>
<dbReference type="AlphaFoldDB" id="A0A6J4V4F0"/>
<sequence>MANDALPNAAEAVEEIRRVRQARRYEPEPVPEEVLEQLLDVARWTGSSRNTQPWHFIVVTNKEQLRRISEIRTPINWVADAPLAIAIVLDGANPSSEAYDEGRVTERLLIAARFLGLGGGTAWFGDEAQQAQGKALLGVPEERTARSVVVIGYPTTTVDHRPNPATGGRRSLAEVVSYERLGDGRPDRP</sequence>
<keyword evidence="2" id="KW-0560">Oxidoreductase</keyword>
<proteinExistence type="inferred from homology"/>